<sequence length="529" mass="58810">MSKILLVEDDSVTRLLLRRELHLAGYEVSVARNGEEGLQQARQLHPALIICDWVMPLMDGVELCRSVKASPELANIFFILLTVREAIADRVEGLDAGADDFLSKPVNLNELLARVRAGLRLYQYQQDLSEANQQLNSTLRDLKRTQVQLVQSEKMSSLGQLVAGVAHEINNPLGIIEGNLAHATNYLTHLLGLMQLYQNHYPNPGEEIENYAEENDCEFIASDFPKVLESMGSGTSRINAIVLSLRNFSRLDEAEMKLVDLHEGLDSTLLVLQHRLQAKGQQLAIQVIKEYGDVPQVECYPRQLNQVFLNILNNAIDAIKYKGMTLQASSGKKRTLVEETETPNSSGETSLEELSYAKQRLANVKSFTQKNSAMATEEAVATLEAFNSSLEEVCDQTAVLQGDEESTFNTYNAPESLASSYVPCITIHTQVIRRQSQQLTDNGQPTIDQVVIRISDNGSGMTELAQKHLFDPFFTTKSVGKGTGLGLSISYQIVVQHHGGNLDYKSELGRGTDFFIKIPIRQPQLFDSI</sequence>
<reference evidence="10" key="2">
    <citation type="journal article" date="2022" name="Microbiol. Resour. Announc.">
        <title>Metagenome Sequencing to Explore Phylogenomics of Terrestrial Cyanobacteria.</title>
        <authorList>
            <person name="Ward R.D."/>
            <person name="Stajich J.E."/>
            <person name="Johansen J.R."/>
            <person name="Huntemann M."/>
            <person name="Clum A."/>
            <person name="Foster B."/>
            <person name="Foster B."/>
            <person name="Roux S."/>
            <person name="Palaniappan K."/>
            <person name="Varghese N."/>
            <person name="Mukherjee S."/>
            <person name="Reddy T.B.K."/>
            <person name="Daum C."/>
            <person name="Copeland A."/>
            <person name="Chen I.A."/>
            <person name="Ivanova N.N."/>
            <person name="Kyrpides N.C."/>
            <person name="Shapiro N."/>
            <person name="Eloe-Fadrosh E.A."/>
            <person name="Pietrasiak N."/>
        </authorList>
    </citation>
    <scope>NUCLEOTIDE SEQUENCE</scope>
    <source>
        <strain evidence="10">CPER-KK1</strain>
    </source>
</reference>
<feature type="domain" description="Histidine kinase" evidence="8">
    <location>
        <begin position="164"/>
        <end position="522"/>
    </location>
</feature>
<dbReference type="PANTHER" id="PTHR43547:SF2">
    <property type="entry name" value="HYBRID SIGNAL TRANSDUCTION HISTIDINE KINASE C"/>
    <property type="match status" value="1"/>
</dbReference>
<dbReference type="Proteomes" id="UP000753908">
    <property type="component" value="Unassembled WGS sequence"/>
</dbReference>
<feature type="coiled-coil region" evidence="7">
    <location>
        <begin position="121"/>
        <end position="148"/>
    </location>
</feature>
<dbReference type="EC" id="2.7.13.3" evidence="2"/>
<dbReference type="CDD" id="cd17574">
    <property type="entry name" value="REC_OmpR"/>
    <property type="match status" value="1"/>
</dbReference>
<dbReference type="InterPro" id="IPR004358">
    <property type="entry name" value="Sig_transdc_His_kin-like_C"/>
</dbReference>
<evidence type="ECO:0000256" key="4">
    <source>
        <dbReference type="ARBA" id="ARBA00022777"/>
    </source>
</evidence>
<dbReference type="SMART" id="SM00387">
    <property type="entry name" value="HATPase_c"/>
    <property type="match status" value="1"/>
</dbReference>
<dbReference type="SMART" id="SM00448">
    <property type="entry name" value="REC"/>
    <property type="match status" value="1"/>
</dbReference>
<dbReference type="Gene3D" id="3.40.50.2300">
    <property type="match status" value="1"/>
</dbReference>
<dbReference type="PANTHER" id="PTHR43547">
    <property type="entry name" value="TWO-COMPONENT HISTIDINE KINASE"/>
    <property type="match status" value="1"/>
</dbReference>
<evidence type="ECO:0000256" key="6">
    <source>
        <dbReference type="PROSITE-ProRule" id="PRU00169"/>
    </source>
</evidence>
<dbReference type="InterPro" id="IPR003661">
    <property type="entry name" value="HisK_dim/P_dom"/>
</dbReference>
<dbReference type="GO" id="GO:0000155">
    <property type="term" value="F:phosphorelay sensor kinase activity"/>
    <property type="evidence" value="ECO:0007669"/>
    <property type="project" value="InterPro"/>
</dbReference>
<evidence type="ECO:0000259" key="9">
    <source>
        <dbReference type="PROSITE" id="PS50110"/>
    </source>
</evidence>
<dbReference type="Gene3D" id="1.10.287.130">
    <property type="match status" value="1"/>
</dbReference>
<evidence type="ECO:0000259" key="8">
    <source>
        <dbReference type="PROSITE" id="PS50109"/>
    </source>
</evidence>
<dbReference type="InterPro" id="IPR001789">
    <property type="entry name" value="Sig_transdc_resp-reg_receiver"/>
</dbReference>
<gene>
    <name evidence="10" type="ORF">KME25_22225</name>
</gene>
<name>A0A951PPT9_9CYAN</name>
<feature type="modified residue" description="4-aspartylphosphate" evidence="6">
    <location>
        <position position="52"/>
    </location>
</feature>
<evidence type="ECO:0000256" key="7">
    <source>
        <dbReference type="SAM" id="Coils"/>
    </source>
</evidence>
<dbReference type="CDD" id="cd00082">
    <property type="entry name" value="HisKA"/>
    <property type="match status" value="1"/>
</dbReference>
<dbReference type="PROSITE" id="PS50109">
    <property type="entry name" value="HIS_KIN"/>
    <property type="match status" value="1"/>
</dbReference>
<dbReference type="InterPro" id="IPR036890">
    <property type="entry name" value="HATPase_C_sf"/>
</dbReference>
<dbReference type="InterPro" id="IPR011006">
    <property type="entry name" value="CheY-like_superfamily"/>
</dbReference>
<organism evidence="10 11">
    <name type="scientific">Symplocastrum torsivum CPER-KK1</name>
    <dbReference type="NCBI Taxonomy" id="450513"/>
    <lineage>
        <taxon>Bacteria</taxon>
        <taxon>Bacillati</taxon>
        <taxon>Cyanobacteriota</taxon>
        <taxon>Cyanophyceae</taxon>
        <taxon>Oscillatoriophycideae</taxon>
        <taxon>Oscillatoriales</taxon>
        <taxon>Microcoleaceae</taxon>
        <taxon>Symplocastrum</taxon>
    </lineage>
</organism>
<dbReference type="SUPFAM" id="SSF52172">
    <property type="entry name" value="CheY-like"/>
    <property type="match status" value="1"/>
</dbReference>
<evidence type="ECO:0000256" key="1">
    <source>
        <dbReference type="ARBA" id="ARBA00000085"/>
    </source>
</evidence>
<evidence type="ECO:0000313" key="11">
    <source>
        <dbReference type="Proteomes" id="UP000753908"/>
    </source>
</evidence>
<evidence type="ECO:0000256" key="3">
    <source>
        <dbReference type="ARBA" id="ARBA00022553"/>
    </source>
</evidence>
<evidence type="ECO:0000256" key="2">
    <source>
        <dbReference type="ARBA" id="ARBA00012438"/>
    </source>
</evidence>
<dbReference type="PRINTS" id="PR00344">
    <property type="entry name" value="BCTRLSENSOR"/>
</dbReference>
<evidence type="ECO:0000313" key="10">
    <source>
        <dbReference type="EMBL" id="MBW4547129.1"/>
    </source>
</evidence>
<dbReference type="Pfam" id="PF02518">
    <property type="entry name" value="HATPase_c"/>
    <property type="match status" value="1"/>
</dbReference>
<dbReference type="SUPFAM" id="SSF47384">
    <property type="entry name" value="Homodimeric domain of signal transducing histidine kinase"/>
    <property type="match status" value="1"/>
</dbReference>
<dbReference type="Gene3D" id="3.30.565.10">
    <property type="entry name" value="Histidine kinase-like ATPase, C-terminal domain"/>
    <property type="match status" value="2"/>
</dbReference>
<keyword evidence="7" id="KW-0175">Coiled coil</keyword>
<proteinExistence type="predicted"/>
<dbReference type="PROSITE" id="PS50110">
    <property type="entry name" value="RESPONSE_REGULATORY"/>
    <property type="match status" value="1"/>
</dbReference>
<keyword evidence="4" id="KW-0418">Kinase</keyword>
<reference evidence="10" key="1">
    <citation type="submission" date="2021-05" db="EMBL/GenBank/DDBJ databases">
        <authorList>
            <person name="Pietrasiak N."/>
            <person name="Ward R."/>
            <person name="Stajich J.E."/>
            <person name="Kurbessoian T."/>
        </authorList>
    </citation>
    <scope>NUCLEOTIDE SEQUENCE</scope>
    <source>
        <strain evidence="10">CPER-KK1</strain>
    </source>
</reference>
<dbReference type="SUPFAM" id="SSF55874">
    <property type="entry name" value="ATPase domain of HSP90 chaperone/DNA topoisomerase II/histidine kinase"/>
    <property type="match status" value="2"/>
</dbReference>
<comment type="catalytic activity">
    <reaction evidence="1">
        <text>ATP + protein L-histidine = ADP + protein N-phospho-L-histidine.</text>
        <dbReference type="EC" id="2.7.13.3"/>
    </reaction>
</comment>
<dbReference type="Pfam" id="PF00072">
    <property type="entry name" value="Response_reg"/>
    <property type="match status" value="1"/>
</dbReference>
<keyword evidence="5" id="KW-0902">Two-component regulatory system</keyword>
<keyword evidence="4" id="KW-0808">Transferase</keyword>
<dbReference type="EMBL" id="JAHHIF010000035">
    <property type="protein sequence ID" value="MBW4547129.1"/>
    <property type="molecule type" value="Genomic_DNA"/>
</dbReference>
<dbReference type="InterPro" id="IPR005467">
    <property type="entry name" value="His_kinase_dom"/>
</dbReference>
<feature type="domain" description="Response regulatory" evidence="9">
    <location>
        <begin position="3"/>
        <end position="119"/>
    </location>
</feature>
<dbReference type="InterPro" id="IPR036097">
    <property type="entry name" value="HisK_dim/P_sf"/>
</dbReference>
<accession>A0A951PPT9</accession>
<evidence type="ECO:0000256" key="5">
    <source>
        <dbReference type="ARBA" id="ARBA00023012"/>
    </source>
</evidence>
<protein>
    <recommendedName>
        <fullName evidence="2">histidine kinase</fullName>
        <ecNumber evidence="2">2.7.13.3</ecNumber>
    </recommendedName>
</protein>
<dbReference type="AlphaFoldDB" id="A0A951PPT9"/>
<keyword evidence="3 6" id="KW-0597">Phosphoprotein</keyword>
<dbReference type="InterPro" id="IPR003594">
    <property type="entry name" value="HATPase_dom"/>
</dbReference>
<comment type="caution">
    <text evidence="10">The sequence shown here is derived from an EMBL/GenBank/DDBJ whole genome shotgun (WGS) entry which is preliminary data.</text>
</comment>